<protein>
    <submittedName>
        <fullName evidence="3">Uncharacterized protein LOC106151344</fullName>
    </submittedName>
</protein>
<feature type="region of interest" description="Disordered" evidence="1">
    <location>
        <begin position="101"/>
        <end position="145"/>
    </location>
</feature>
<dbReference type="GO" id="GO:0006383">
    <property type="term" value="P:transcription by RNA polymerase III"/>
    <property type="evidence" value="ECO:0007669"/>
    <property type="project" value="InterPro"/>
</dbReference>
<feature type="region of interest" description="Disordered" evidence="1">
    <location>
        <begin position="1"/>
        <end position="36"/>
    </location>
</feature>
<dbReference type="InterPro" id="IPR039340">
    <property type="entry name" value="Tfc4/TFIIIC-102/Sfc4"/>
</dbReference>
<organism evidence="2 3">
    <name type="scientific">Lingula anatina</name>
    <name type="common">Brachiopod</name>
    <name type="synonym">Lingula unguis</name>
    <dbReference type="NCBI Taxonomy" id="7574"/>
    <lineage>
        <taxon>Eukaryota</taxon>
        <taxon>Metazoa</taxon>
        <taxon>Spiralia</taxon>
        <taxon>Lophotrochozoa</taxon>
        <taxon>Brachiopoda</taxon>
        <taxon>Linguliformea</taxon>
        <taxon>Lingulata</taxon>
        <taxon>Lingulida</taxon>
        <taxon>Linguloidea</taxon>
        <taxon>Lingulidae</taxon>
        <taxon>Lingula</taxon>
    </lineage>
</organism>
<dbReference type="OrthoDB" id="151490at2759"/>
<dbReference type="AlphaFoldDB" id="A0A1S3H4F4"/>
<dbReference type="InParanoid" id="A0A1S3H4F4"/>
<dbReference type="STRING" id="7574.A0A1S3H4F4"/>
<feature type="non-terminal residue" evidence="3">
    <location>
        <position position="176"/>
    </location>
</feature>
<keyword evidence="2" id="KW-1185">Reference proteome</keyword>
<accession>A0A1S3H4F4</accession>
<reference evidence="3" key="1">
    <citation type="submission" date="2025-08" db="UniProtKB">
        <authorList>
            <consortium name="RefSeq"/>
        </authorList>
    </citation>
    <scope>IDENTIFICATION</scope>
    <source>
        <tissue evidence="3">Gonads</tissue>
    </source>
</reference>
<proteinExistence type="predicted"/>
<feature type="compositionally biased region" description="Basic residues" evidence="1">
    <location>
        <begin position="131"/>
        <end position="142"/>
    </location>
</feature>
<feature type="compositionally biased region" description="Acidic residues" evidence="1">
    <location>
        <begin position="27"/>
        <end position="36"/>
    </location>
</feature>
<feature type="compositionally biased region" description="Polar residues" evidence="1">
    <location>
        <begin position="15"/>
        <end position="24"/>
    </location>
</feature>
<dbReference type="GO" id="GO:0000127">
    <property type="term" value="C:transcription factor TFIIIC complex"/>
    <property type="evidence" value="ECO:0007669"/>
    <property type="project" value="TreeGrafter"/>
</dbReference>
<evidence type="ECO:0000313" key="2">
    <source>
        <dbReference type="Proteomes" id="UP000085678"/>
    </source>
</evidence>
<dbReference type="RefSeq" id="XP_013380019.1">
    <property type="nucleotide sequence ID" value="XM_013524565.1"/>
</dbReference>
<evidence type="ECO:0000256" key="1">
    <source>
        <dbReference type="SAM" id="MobiDB-lite"/>
    </source>
</evidence>
<dbReference type="Proteomes" id="UP000085678">
    <property type="component" value="Unplaced"/>
</dbReference>
<sequence length="176" mass="19693">MAQSNPGPMELFLAQANQETTASPMDSENDDEDDEMDITFDDLLSPGQHPSSDLITKYLKGEMTFLQLQDAVRSKRRKEENVVSLETADQPLDIEKLTKMVQDMEQSQSGDSDAEPSAETSTTVGELPATPRKRRRRAKRTKLPKELQGLMGEANLKFARGETQEAIAMCNECIRQ</sequence>
<dbReference type="PANTHER" id="PTHR23082:SF0">
    <property type="entry name" value="GENERAL TRANSCRIPTION FACTOR 3C POLYPEPTIDE 3"/>
    <property type="match status" value="1"/>
</dbReference>
<dbReference type="PANTHER" id="PTHR23082">
    <property type="entry name" value="TRANSCRIPTION INITIATION FACTOR IIIC TFIIIC , POLYPEPTIDE 3-RELATED"/>
    <property type="match status" value="1"/>
</dbReference>
<evidence type="ECO:0000313" key="3">
    <source>
        <dbReference type="RefSeq" id="XP_013380019.1"/>
    </source>
</evidence>
<dbReference type="KEGG" id="lak:106151344"/>
<gene>
    <name evidence="3" type="primary">LOC106151344</name>
</gene>
<name>A0A1S3H4F4_LINAN</name>
<dbReference type="GeneID" id="106151344"/>